<dbReference type="SUPFAM" id="SSF48403">
    <property type="entry name" value="Ankyrin repeat"/>
    <property type="match status" value="2"/>
</dbReference>
<evidence type="ECO:0000256" key="1">
    <source>
        <dbReference type="ARBA" id="ARBA00022737"/>
    </source>
</evidence>
<dbReference type="AlphaFoldDB" id="A0A9P7I0A4"/>
<gene>
    <name evidence="4" type="ORF">H9Q72_006585</name>
</gene>
<dbReference type="PANTHER" id="PTHR24198:SF165">
    <property type="entry name" value="ANKYRIN REPEAT-CONTAINING PROTEIN-RELATED"/>
    <property type="match status" value="1"/>
</dbReference>
<feature type="repeat" description="ANK" evidence="3">
    <location>
        <begin position="115"/>
        <end position="147"/>
    </location>
</feature>
<accession>A0A9P7I0A4</accession>
<dbReference type="PROSITE" id="PS50297">
    <property type="entry name" value="ANK_REP_REGION"/>
    <property type="match status" value="3"/>
</dbReference>
<dbReference type="Gene3D" id="1.25.40.20">
    <property type="entry name" value="Ankyrin repeat-containing domain"/>
    <property type="match status" value="2"/>
</dbReference>
<evidence type="ECO:0000256" key="3">
    <source>
        <dbReference type="PROSITE-ProRule" id="PRU00023"/>
    </source>
</evidence>
<feature type="repeat" description="ANK" evidence="3">
    <location>
        <begin position="415"/>
        <end position="447"/>
    </location>
</feature>
<dbReference type="PRINTS" id="PR01415">
    <property type="entry name" value="ANKYRIN"/>
</dbReference>
<sequence>MFDQAVSMILNLGSWRERTKAPGEMGSWHLAALFGLVNLAESLSESPDIDARDNCGRTALVWAMECLAFGFQFKPRFRIQVIPNFDIYLGIDKDRCRVVKALLASRASPHMLGHKGNTPLHLAAILGDVDIIERLFECGASFYASNEDGNVPLVVAVRHGRESAYMALLERGSVDVCGKNSRTALIEAASVGNLALTKKLIGKGAKVDHSDTDGQTALMEASTNGHSRLVELLLENQSEVNHQDHKGDTALIKACIGDHTDIIGLLLAANARLDIKNGREETAFDYGVRCCREGSDSIKRLFNHSTDPATRDQRYSATLVSASSLKRPGIVSLILEDATFKPTQEHLDLALSKSCEKGNEKVVRLLIDHGANPNMSLNAGGPSIPLLMSAICSADDAVVLMLLDSHINVQCVDYHGEGPMHAAAARGTKTMVQALIEMGIPVNVRTPGGQFPLDFAMRRQDNDTSIADLLREHGAITEGQRLSQLMRDRMKGLK</sequence>
<dbReference type="Proteomes" id="UP000750502">
    <property type="component" value="Unassembled WGS sequence"/>
</dbReference>
<dbReference type="InterPro" id="IPR002110">
    <property type="entry name" value="Ankyrin_rpt"/>
</dbReference>
<dbReference type="SMART" id="SM00248">
    <property type="entry name" value="ANK"/>
    <property type="match status" value="10"/>
</dbReference>
<reference evidence="4" key="1">
    <citation type="journal article" date="2020" name="bioRxiv">
        <title>Historical genomics reveals the evolutionary mechanisms behind multiple outbreaks of the host-specific coffee wilt pathogen Fusarium xylarioides.</title>
        <authorList>
            <person name="Peck D."/>
            <person name="Nowell R.W."/>
            <person name="Flood J."/>
            <person name="Ryan M.J."/>
            <person name="Barraclough T.G."/>
        </authorList>
    </citation>
    <scope>NUCLEOTIDE SEQUENCE</scope>
    <source>
        <strain evidence="4">IMI 127659i</strain>
    </source>
</reference>
<dbReference type="EMBL" id="JADFTT010000205">
    <property type="protein sequence ID" value="KAG5765333.1"/>
    <property type="molecule type" value="Genomic_DNA"/>
</dbReference>
<comment type="caution">
    <text evidence="4">The sequence shown here is derived from an EMBL/GenBank/DDBJ whole genome shotgun (WGS) entry which is preliminary data.</text>
</comment>
<evidence type="ECO:0008006" key="6">
    <source>
        <dbReference type="Google" id="ProtNLM"/>
    </source>
</evidence>
<organism evidence="4 5">
    <name type="scientific">Fusarium xylarioides</name>
    <dbReference type="NCBI Taxonomy" id="221167"/>
    <lineage>
        <taxon>Eukaryota</taxon>
        <taxon>Fungi</taxon>
        <taxon>Dikarya</taxon>
        <taxon>Ascomycota</taxon>
        <taxon>Pezizomycotina</taxon>
        <taxon>Sordariomycetes</taxon>
        <taxon>Hypocreomycetidae</taxon>
        <taxon>Hypocreales</taxon>
        <taxon>Nectriaceae</taxon>
        <taxon>Fusarium</taxon>
        <taxon>Fusarium fujikuroi species complex</taxon>
    </lineage>
</organism>
<feature type="repeat" description="ANK" evidence="3">
    <location>
        <begin position="246"/>
        <end position="278"/>
    </location>
</feature>
<proteinExistence type="predicted"/>
<dbReference type="Pfam" id="PF00023">
    <property type="entry name" value="Ank"/>
    <property type="match status" value="3"/>
</dbReference>
<dbReference type="PROSITE" id="PS50088">
    <property type="entry name" value="ANK_REPEAT"/>
    <property type="match status" value="5"/>
</dbReference>
<keyword evidence="5" id="KW-1185">Reference proteome</keyword>
<evidence type="ECO:0000313" key="4">
    <source>
        <dbReference type="EMBL" id="KAG5765333.1"/>
    </source>
</evidence>
<keyword evidence="2 3" id="KW-0040">ANK repeat</keyword>
<protein>
    <recommendedName>
        <fullName evidence="6">Ankyrin repeat protein</fullName>
    </recommendedName>
</protein>
<evidence type="ECO:0000256" key="2">
    <source>
        <dbReference type="ARBA" id="ARBA00023043"/>
    </source>
</evidence>
<evidence type="ECO:0000313" key="5">
    <source>
        <dbReference type="Proteomes" id="UP000750502"/>
    </source>
</evidence>
<reference evidence="4" key="2">
    <citation type="submission" date="2020-10" db="EMBL/GenBank/DDBJ databases">
        <authorList>
            <person name="Peck L.D."/>
            <person name="Nowell R.W."/>
            <person name="Flood J."/>
            <person name="Ryan M.J."/>
            <person name="Barraclough T.G."/>
        </authorList>
    </citation>
    <scope>NUCLEOTIDE SEQUENCE</scope>
    <source>
        <strain evidence="4">IMI 127659i</strain>
    </source>
</reference>
<dbReference type="Pfam" id="PF12796">
    <property type="entry name" value="Ank_2"/>
    <property type="match status" value="2"/>
</dbReference>
<dbReference type="OrthoDB" id="20872at2759"/>
<feature type="repeat" description="ANK" evidence="3">
    <location>
        <begin position="213"/>
        <end position="245"/>
    </location>
</feature>
<keyword evidence="1" id="KW-0677">Repeat</keyword>
<feature type="repeat" description="ANK" evidence="3">
    <location>
        <begin position="180"/>
        <end position="212"/>
    </location>
</feature>
<dbReference type="PANTHER" id="PTHR24198">
    <property type="entry name" value="ANKYRIN REPEAT AND PROTEIN KINASE DOMAIN-CONTAINING PROTEIN"/>
    <property type="match status" value="1"/>
</dbReference>
<name>A0A9P7I0A4_9HYPO</name>
<dbReference type="InterPro" id="IPR036770">
    <property type="entry name" value="Ankyrin_rpt-contain_sf"/>
</dbReference>